<name>A0A6J7KLU4_9ZZZZ</name>
<proteinExistence type="predicted"/>
<evidence type="ECO:0000259" key="1">
    <source>
        <dbReference type="PROSITE" id="PS51186"/>
    </source>
</evidence>
<dbReference type="PANTHER" id="PTHR42791:SF1">
    <property type="entry name" value="N-ACETYLTRANSFERASE DOMAIN-CONTAINING PROTEIN"/>
    <property type="match status" value="1"/>
</dbReference>
<dbReference type="Pfam" id="PF00583">
    <property type="entry name" value="Acetyltransf_1"/>
    <property type="match status" value="1"/>
</dbReference>
<sequence>MRQARQFDRAAVVATVVEAFRDDPAWEFMHAPDYDLVAPLLAGALFDLRVDAGDVWVVDDCSSVAMWEPPGGNSFSSGVADDVWRHYREVSGEAAWLRLAEYDRAVDAVRPSTPYWYLGVLATRPERQGRGQARAILTPVVELADRDRLDCCLETSKPSNKPLYARLGFIPEADIEVSGGPPTWWLRRPPA</sequence>
<dbReference type="GO" id="GO:0016747">
    <property type="term" value="F:acyltransferase activity, transferring groups other than amino-acyl groups"/>
    <property type="evidence" value="ECO:0007669"/>
    <property type="project" value="InterPro"/>
</dbReference>
<feature type="domain" description="N-acetyltransferase" evidence="1">
    <location>
        <begin position="53"/>
        <end position="191"/>
    </location>
</feature>
<dbReference type="SUPFAM" id="SSF55729">
    <property type="entry name" value="Acyl-CoA N-acyltransferases (Nat)"/>
    <property type="match status" value="1"/>
</dbReference>
<dbReference type="PROSITE" id="PS51186">
    <property type="entry name" value="GNAT"/>
    <property type="match status" value="1"/>
</dbReference>
<gene>
    <name evidence="2" type="ORF">UFOPK3773_01647</name>
</gene>
<protein>
    <submittedName>
        <fullName evidence="2">Unannotated protein</fullName>
    </submittedName>
</protein>
<dbReference type="AlphaFoldDB" id="A0A6J7KLU4"/>
<dbReference type="InterPro" id="IPR052523">
    <property type="entry name" value="Trichothecene_AcTrans"/>
</dbReference>
<dbReference type="InterPro" id="IPR000182">
    <property type="entry name" value="GNAT_dom"/>
</dbReference>
<dbReference type="InterPro" id="IPR016181">
    <property type="entry name" value="Acyl_CoA_acyltransferase"/>
</dbReference>
<dbReference type="EMBL" id="CAFBNF010000213">
    <property type="protein sequence ID" value="CAB4955302.1"/>
    <property type="molecule type" value="Genomic_DNA"/>
</dbReference>
<organism evidence="2">
    <name type="scientific">freshwater metagenome</name>
    <dbReference type="NCBI Taxonomy" id="449393"/>
    <lineage>
        <taxon>unclassified sequences</taxon>
        <taxon>metagenomes</taxon>
        <taxon>ecological metagenomes</taxon>
    </lineage>
</organism>
<dbReference type="PANTHER" id="PTHR42791">
    <property type="entry name" value="GNAT FAMILY ACETYLTRANSFERASE"/>
    <property type="match status" value="1"/>
</dbReference>
<reference evidence="2" key="1">
    <citation type="submission" date="2020-05" db="EMBL/GenBank/DDBJ databases">
        <authorList>
            <person name="Chiriac C."/>
            <person name="Salcher M."/>
            <person name="Ghai R."/>
            <person name="Kavagutti S V."/>
        </authorList>
    </citation>
    <scope>NUCLEOTIDE SEQUENCE</scope>
</reference>
<evidence type="ECO:0000313" key="2">
    <source>
        <dbReference type="EMBL" id="CAB4955302.1"/>
    </source>
</evidence>
<accession>A0A6J7KLU4</accession>
<dbReference type="Gene3D" id="3.40.630.30">
    <property type="match status" value="1"/>
</dbReference>